<organism evidence="5 6">
    <name type="scientific">Aestuariibaculum sediminum</name>
    <dbReference type="NCBI Taxonomy" id="2770637"/>
    <lineage>
        <taxon>Bacteria</taxon>
        <taxon>Pseudomonadati</taxon>
        <taxon>Bacteroidota</taxon>
        <taxon>Flavobacteriia</taxon>
        <taxon>Flavobacteriales</taxon>
        <taxon>Flavobacteriaceae</taxon>
    </lineage>
</organism>
<dbReference type="InterPro" id="IPR013320">
    <property type="entry name" value="ConA-like_dom_sf"/>
</dbReference>
<accession>A0A8J6U7W2</accession>
<dbReference type="PANTHER" id="PTHR35807">
    <property type="entry name" value="TRANSCRIPTIONAL REGULATOR REDD-RELATED"/>
    <property type="match status" value="1"/>
</dbReference>
<gene>
    <name evidence="5" type="ORF">ICJ83_10250</name>
</gene>
<dbReference type="GO" id="GO:0005975">
    <property type="term" value="P:carbohydrate metabolic process"/>
    <property type="evidence" value="ECO:0007669"/>
    <property type="project" value="UniProtKB-ARBA"/>
</dbReference>
<dbReference type="Pfam" id="PF13385">
    <property type="entry name" value="Laminin_G_3"/>
    <property type="match status" value="1"/>
</dbReference>
<evidence type="ECO:0000313" key="5">
    <source>
        <dbReference type="EMBL" id="MBD0832513.1"/>
    </source>
</evidence>
<dbReference type="SMART" id="SM00560">
    <property type="entry name" value="LamGL"/>
    <property type="match status" value="1"/>
</dbReference>
<evidence type="ECO:0000256" key="1">
    <source>
        <dbReference type="ARBA" id="ARBA00022729"/>
    </source>
</evidence>
<keyword evidence="3" id="KW-1133">Transmembrane helix</keyword>
<dbReference type="Proteomes" id="UP000600588">
    <property type="component" value="Unassembled WGS sequence"/>
</dbReference>
<keyword evidence="2" id="KW-1015">Disulfide bond</keyword>
<feature type="domain" description="LamG-like jellyroll fold" evidence="4">
    <location>
        <begin position="168"/>
        <end position="290"/>
    </location>
</feature>
<keyword evidence="6" id="KW-1185">Reference proteome</keyword>
<dbReference type="GO" id="GO:0006355">
    <property type="term" value="P:regulation of DNA-templated transcription"/>
    <property type="evidence" value="ECO:0007669"/>
    <property type="project" value="TreeGrafter"/>
</dbReference>
<comment type="caution">
    <text evidence="5">The sequence shown here is derived from an EMBL/GenBank/DDBJ whole genome shotgun (WGS) entry which is preliminary data.</text>
</comment>
<evidence type="ECO:0000256" key="3">
    <source>
        <dbReference type="SAM" id="Phobius"/>
    </source>
</evidence>
<dbReference type="Gene3D" id="2.60.120.200">
    <property type="match status" value="1"/>
</dbReference>
<name>A0A8J6U7W2_9FLAO</name>
<dbReference type="EMBL" id="JACVXB010000003">
    <property type="protein sequence ID" value="MBD0832513.1"/>
    <property type="molecule type" value="Genomic_DNA"/>
</dbReference>
<dbReference type="GO" id="GO:0004553">
    <property type="term" value="F:hydrolase activity, hydrolyzing O-glycosyl compounds"/>
    <property type="evidence" value="ECO:0007669"/>
    <property type="project" value="UniProtKB-ARBA"/>
</dbReference>
<reference evidence="5 6" key="1">
    <citation type="submission" date="2020-09" db="EMBL/GenBank/DDBJ databases">
        <title>TT11 complete genome.</title>
        <authorList>
            <person name="Wu Z."/>
        </authorList>
    </citation>
    <scope>NUCLEOTIDE SEQUENCE [LARGE SCALE GENOMIC DNA]</scope>
    <source>
        <strain evidence="5 6">TT11</strain>
    </source>
</reference>
<dbReference type="InterPro" id="IPR051677">
    <property type="entry name" value="AfsR-DnrI-RedD_regulator"/>
</dbReference>
<dbReference type="InterPro" id="IPR006558">
    <property type="entry name" value="LamG-like"/>
</dbReference>
<dbReference type="RefSeq" id="WP_188230282.1">
    <property type="nucleotide sequence ID" value="NZ_JACVXB010000003.1"/>
</dbReference>
<proteinExistence type="predicted"/>
<evidence type="ECO:0000259" key="4">
    <source>
        <dbReference type="SMART" id="SM00560"/>
    </source>
</evidence>
<dbReference type="SUPFAM" id="SSF49899">
    <property type="entry name" value="Concanavalin A-like lectins/glucanases"/>
    <property type="match status" value="1"/>
</dbReference>
<keyword evidence="3" id="KW-0472">Membrane</keyword>
<dbReference type="AlphaFoldDB" id="A0A8J6U7W2"/>
<keyword evidence="3" id="KW-0812">Transmembrane</keyword>
<dbReference type="PANTHER" id="PTHR35807:SF1">
    <property type="entry name" value="TRANSCRIPTIONAL REGULATOR REDD"/>
    <property type="match status" value="1"/>
</dbReference>
<protein>
    <recommendedName>
        <fullName evidence="4">LamG-like jellyroll fold domain-containing protein</fullName>
    </recommendedName>
</protein>
<dbReference type="GO" id="GO:0003677">
    <property type="term" value="F:DNA binding"/>
    <property type="evidence" value="ECO:0007669"/>
    <property type="project" value="TreeGrafter"/>
</dbReference>
<evidence type="ECO:0000256" key="2">
    <source>
        <dbReference type="ARBA" id="ARBA00023157"/>
    </source>
</evidence>
<keyword evidence="1" id="KW-0732">Signal</keyword>
<sequence>MAKLKGNLFFYFFFITTIIVAQTSVDSLKVFEKLKFSYYATAEINGEALQSVSWKEYPGKKTTDTFFSNSKTLTPQKRGFWFTPDIFDFNSFKADSIKVFSAVKYEIKDKLNIFLPLNKKTNAFTNSNAEYIYKHIAFVNDSKLGKVASFNGTSSYIDLRSGKDDIFEELTISAWIKPKSVAGIQSIVGKGKVFSAKIFDGNLIFTTPSIKDHSSKSESITKNVWSHIAYVYLPNNEIDFYVNGNKVSTIKASGINQTNHSILIGSNIWGENYKGLMSNFALWQRALSDDEIKQVYTSGIPIVNNDSNVLLIFILIGVGVLLLVLTLYLSIKKKRHVKTLNSTNYEALKRTSFESKATTLKPVNYSIVCLGGFRVTNSVGENITHKFSPKRTELLLCLILFTLKEDGITSKKMGEVLWPGFSAAQAKNNRSTQIKEIRNIFKELKGISVVYEDKKWKIFADEPYRIDLFHLKKLLPNLFSYNKKEHEMGDIWECLSILKHGQLLPNFNMDWIDIFKSKFDNFILEYLTPFLVNEKINDDKKMELCEVILIIDALHEEAVNIKVNLLIKQGKHMSAQKVSEHFYKLYEQYYGEPYSRKVTN</sequence>
<feature type="transmembrane region" description="Helical" evidence="3">
    <location>
        <begin position="309"/>
        <end position="331"/>
    </location>
</feature>
<evidence type="ECO:0000313" key="6">
    <source>
        <dbReference type="Proteomes" id="UP000600588"/>
    </source>
</evidence>